<dbReference type="InterPro" id="IPR011333">
    <property type="entry name" value="SKP1/BTB/POZ_sf"/>
</dbReference>
<keyword evidence="3" id="KW-1185">Reference proteome</keyword>
<dbReference type="Gene3D" id="3.30.710.10">
    <property type="entry name" value="Potassium Channel Kv1.1, Chain A"/>
    <property type="match status" value="1"/>
</dbReference>
<reference evidence="2 3" key="1">
    <citation type="journal article" date="2019" name="J. Hered.">
        <title>An Improved Genome Assembly for Drosophila navojoa, the Basal Species in the mojavensis Cluster.</title>
        <authorList>
            <person name="Vanderlinde T."/>
            <person name="Dupim E.G."/>
            <person name="Nazario-Yepiz N.O."/>
            <person name="Carvalho A.B."/>
        </authorList>
    </citation>
    <scope>NUCLEOTIDE SEQUENCE [LARGE SCALE GENOMIC DNA]</scope>
    <source>
        <strain evidence="2">Navoj_Jal97</strain>
        <tissue evidence="2">Whole organism</tissue>
    </source>
</reference>
<dbReference type="STRING" id="7232.A0A484AQ18"/>
<dbReference type="Proteomes" id="UP000295192">
    <property type="component" value="Unassembled WGS sequence"/>
</dbReference>
<proteinExistence type="predicted"/>
<protein>
    <recommendedName>
        <fullName evidence="4">BTB domain-containing protein</fullName>
    </recommendedName>
</protein>
<evidence type="ECO:0000313" key="3">
    <source>
        <dbReference type="Proteomes" id="UP000295192"/>
    </source>
</evidence>
<dbReference type="AlphaFoldDB" id="A0A484AQ18"/>
<accession>A0A484AQ18</accession>
<evidence type="ECO:0000313" key="2">
    <source>
        <dbReference type="EMBL" id="TDG38783.1"/>
    </source>
</evidence>
<dbReference type="EMBL" id="LSRL02001942">
    <property type="protein sequence ID" value="TDG38783.1"/>
    <property type="molecule type" value="Genomic_DNA"/>
</dbReference>
<evidence type="ECO:0000256" key="1">
    <source>
        <dbReference type="SAM" id="MobiDB-lite"/>
    </source>
</evidence>
<organism evidence="2 3">
    <name type="scientific">Drosophila navojoa</name>
    <name type="common">Fruit fly</name>
    <dbReference type="NCBI Taxonomy" id="7232"/>
    <lineage>
        <taxon>Eukaryota</taxon>
        <taxon>Metazoa</taxon>
        <taxon>Ecdysozoa</taxon>
        <taxon>Arthropoda</taxon>
        <taxon>Hexapoda</taxon>
        <taxon>Insecta</taxon>
        <taxon>Pterygota</taxon>
        <taxon>Neoptera</taxon>
        <taxon>Endopterygota</taxon>
        <taxon>Diptera</taxon>
        <taxon>Brachycera</taxon>
        <taxon>Muscomorpha</taxon>
        <taxon>Ephydroidea</taxon>
        <taxon>Drosophilidae</taxon>
        <taxon>Drosophila</taxon>
    </lineage>
</organism>
<gene>
    <name evidence="2" type="ORF">AWZ03_014795</name>
</gene>
<comment type="caution">
    <text evidence="2">The sequence shown here is derived from an EMBL/GenBank/DDBJ whole genome shotgun (WGS) entry which is preliminary data.</text>
</comment>
<evidence type="ECO:0008006" key="4">
    <source>
        <dbReference type="Google" id="ProtNLM"/>
    </source>
</evidence>
<sequence>MLLADRYSIDNLKEICESTLNSLIDEDSVLFLLGIADRYFATLLKSNCISFLSQHAYLTKSDIFKELPEALQVEVIDLVNWFGRAPEPWKDCTYKPRSSSRHSLKSPSAPHSRKSSPSFM</sequence>
<name>A0A484AQ18_DRONA</name>
<dbReference type="OrthoDB" id="684045at2759"/>
<feature type="region of interest" description="Disordered" evidence="1">
    <location>
        <begin position="93"/>
        <end position="120"/>
    </location>
</feature>